<accession>A0ABR3VMI3</accession>
<protein>
    <recommendedName>
        <fullName evidence="1">Tc toxin complex TcA C-terminal TcB-binding domain-containing protein</fullName>
    </recommendedName>
</protein>
<dbReference type="Proteomes" id="UP001583172">
    <property type="component" value="Unassembled WGS sequence"/>
</dbReference>
<organism evidence="2 3">
    <name type="scientific">Humicola insolens</name>
    <name type="common">Soft-rot fungus</name>
    <dbReference type="NCBI Taxonomy" id="85995"/>
    <lineage>
        <taxon>Eukaryota</taxon>
        <taxon>Fungi</taxon>
        <taxon>Dikarya</taxon>
        <taxon>Ascomycota</taxon>
        <taxon>Pezizomycotina</taxon>
        <taxon>Sordariomycetes</taxon>
        <taxon>Sordariomycetidae</taxon>
        <taxon>Sordariales</taxon>
        <taxon>Chaetomiaceae</taxon>
        <taxon>Mycothermus</taxon>
    </lineage>
</organism>
<comment type="caution">
    <text evidence="2">The sequence shown here is derived from an EMBL/GenBank/DDBJ whole genome shotgun (WGS) entry which is preliminary data.</text>
</comment>
<dbReference type="Pfam" id="PF18276">
    <property type="entry name" value="TcA_TcB_BD"/>
    <property type="match status" value="1"/>
</dbReference>
<dbReference type="EMBL" id="JAZGSY010000037">
    <property type="protein sequence ID" value="KAL1842620.1"/>
    <property type="molecule type" value="Genomic_DNA"/>
</dbReference>
<name>A0ABR3VMI3_HUMIN</name>
<gene>
    <name evidence="2" type="ORF">VTJ49DRAFT_4668</name>
</gene>
<keyword evidence="3" id="KW-1185">Reference proteome</keyword>
<evidence type="ECO:0000259" key="1">
    <source>
        <dbReference type="Pfam" id="PF18276"/>
    </source>
</evidence>
<feature type="domain" description="Tc toxin complex TcA C-terminal TcB-binding" evidence="1">
    <location>
        <begin position="1"/>
        <end position="257"/>
    </location>
</feature>
<sequence>MEAWLRTKYTNQQLYGWMEKELRSLYYQAYTLAMSAARRAERALAFEQGRNVSVLRPAGYWDASRDGLLAADHLWLDLKRLELAHAENRNHDYEITKTVSLRQIDPLALLRLRFTGSTTFTPGEHLFDMDFPGHHMRRLRSVAVSIPAVIGLHGGVNATLTLLNSKYRVDTTAMTGDEYRSADRSAFRYDRVPISSVAISTGSHDAGAFELSFGGPRYAAFEGAGAVSEWKLELPTEVPRFDYETIGDVVLHLQYTALEGGACLRKAANEAVRSIARATEMEGAGPEGFWGFWDLKNDFARDAAKKDNTAAQRPISLKLGDLKARLPFFSRRQQSLKVKSVALLSKNVKLVDALSIDGVTSDAGDTHVKQPDMKLPILLVLDYN</sequence>
<reference evidence="2 3" key="1">
    <citation type="journal article" date="2024" name="Commun. Biol.">
        <title>Comparative genomic analysis of thermophilic fungi reveals convergent evolutionary adaptations and gene losses.</title>
        <authorList>
            <person name="Steindorff A.S."/>
            <person name="Aguilar-Pontes M.V."/>
            <person name="Robinson A.J."/>
            <person name="Andreopoulos B."/>
            <person name="LaButti K."/>
            <person name="Kuo A."/>
            <person name="Mondo S."/>
            <person name="Riley R."/>
            <person name="Otillar R."/>
            <person name="Haridas S."/>
            <person name="Lipzen A."/>
            <person name="Grimwood J."/>
            <person name="Schmutz J."/>
            <person name="Clum A."/>
            <person name="Reid I.D."/>
            <person name="Moisan M.C."/>
            <person name="Butler G."/>
            <person name="Nguyen T.T.M."/>
            <person name="Dewar K."/>
            <person name="Conant G."/>
            <person name="Drula E."/>
            <person name="Henrissat B."/>
            <person name="Hansel C."/>
            <person name="Singer S."/>
            <person name="Hutchinson M.I."/>
            <person name="de Vries R.P."/>
            <person name="Natvig D.O."/>
            <person name="Powell A.J."/>
            <person name="Tsang A."/>
            <person name="Grigoriev I.V."/>
        </authorList>
    </citation>
    <scope>NUCLEOTIDE SEQUENCE [LARGE SCALE GENOMIC DNA]</scope>
    <source>
        <strain evidence="2 3">CBS 620.91</strain>
    </source>
</reference>
<evidence type="ECO:0000313" key="3">
    <source>
        <dbReference type="Proteomes" id="UP001583172"/>
    </source>
</evidence>
<proteinExistence type="predicted"/>
<dbReference type="InterPro" id="IPR040840">
    <property type="entry name" value="TcA_TcB_BD"/>
</dbReference>
<evidence type="ECO:0000313" key="2">
    <source>
        <dbReference type="EMBL" id="KAL1842620.1"/>
    </source>
</evidence>